<evidence type="ECO:0000313" key="2">
    <source>
        <dbReference type="Proteomes" id="UP000515847"/>
    </source>
</evidence>
<name>A0A7G6E8H5_THEFR</name>
<dbReference type="Proteomes" id="UP000515847">
    <property type="component" value="Chromosome"/>
</dbReference>
<dbReference type="AlphaFoldDB" id="A0A7G6E8H5"/>
<sequence length="275" mass="29844">MFTTEQILDIAVKKAGLDCVPADSGVLVPGENIKKAAFGVDIEVGEVLLAKELGVDCLITHHPEGEHLVNLFKVMENQIDRMVEAGVPINKAQKVLSERKEQVERNLHVSNYNRAVSAARLLGMSFVAIHSPADFLAQRVVQKHLDEKIGPYPKATLKDVVNALMELPEYQKTHAQPKIRVGSEESYAGKVFVTFAGGTSGGAKVFKAYFEAGIGTLVVMHVPDDVVKEVKEQNIGNVIVAGHMASDSVGINQIIEELEKAGLEVVRFSGVIDPK</sequence>
<dbReference type="EMBL" id="CP045798">
    <property type="protein sequence ID" value="QNB48379.1"/>
    <property type="molecule type" value="Genomic_DNA"/>
</dbReference>
<reference evidence="1 2" key="1">
    <citation type="journal article" date="2019" name="Front. Microbiol.">
        <title>Thermoanaerosceptrum fracticalcis gen. nov. sp. nov., a Novel Fumarate-Fermenting Microorganism From a Deep Fractured Carbonate Aquifer of the US Great Basin.</title>
        <authorList>
            <person name="Hamilton-Brehm S.D."/>
            <person name="Stewart L.E."/>
            <person name="Zavarin M."/>
            <person name="Caldwell M."/>
            <person name="Lawson P.A."/>
            <person name="Onstott T.C."/>
            <person name="Grzymski J."/>
            <person name="Neveux I."/>
            <person name="Lollar B.S."/>
            <person name="Russell C.E."/>
            <person name="Moser D.P."/>
        </authorList>
    </citation>
    <scope>NUCLEOTIDE SEQUENCE [LARGE SCALE GENOMIC DNA]</scope>
    <source>
        <strain evidence="1 2">DRI-13</strain>
    </source>
</reference>
<keyword evidence="2" id="KW-1185">Reference proteome</keyword>
<accession>A0A7G6E8H5</accession>
<proteinExistence type="predicted"/>
<dbReference type="OrthoDB" id="9798371at2"/>
<evidence type="ECO:0000313" key="1">
    <source>
        <dbReference type="EMBL" id="QNB48379.1"/>
    </source>
</evidence>
<organism evidence="1 2">
    <name type="scientific">Thermanaerosceptrum fracticalcis</name>
    <dbReference type="NCBI Taxonomy" id="1712410"/>
    <lineage>
        <taxon>Bacteria</taxon>
        <taxon>Bacillati</taxon>
        <taxon>Bacillota</taxon>
        <taxon>Clostridia</taxon>
        <taxon>Eubacteriales</taxon>
        <taxon>Peptococcaceae</taxon>
        <taxon>Thermanaerosceptrum</taxon>
    </lineage>
</organism>
<evidence type="ECO:0008006" key="3">
    <source>
        <dbReference type="Google" id="ProtNLM"/>
    </source>
</evidence>
<gene>
    <name evidence="1" type="ORF">BR63_09865</name>
</gene>
<dbReference type="KEGG" id="tfr:BR63_09865"/>
<protein>
    <recommendedName>
        <fullName evidence="3">GTP cyclohydrolase 1 type 2 homolog</fullName>
    </recommendedName>
</protein>